<organism evidence="3 4">
    <name type="scientific">Baekduia soli</name>
    <dbReference type="NCBI Taxonomy" id="496014"/>
    <lineage>
        <taxon>Bacteria</taxon>
        <taxon>Bacillati</taxon>
        <taxon>Actinomycetota</taxon>
        <taxon>Thermoleophilia</taxon>
        <taxon>Solirubrobacterales</taxon>
        <taxon>Baekduiaceae</taxon>
        <taxon>Baekduia</taxon>
    </lineage>
</organism>
<sequence>MFTGLIIVIVVVALALLATIAFLVPRSRALERERAVARRRREVAEAHREVADDRVRRAEQAERIARSERAEAELHRSRAELHEDGLADEDLDVEHDRLVRGEDAGADRRFTREDEAVAAEEAEAGRRRDPGV</sequence>
<evidence type="ECO:0000313" key="3">
    <source>
        <dbReference type="EMBL" id="QEC50473.1"/>
    </source>
</evidence>
<protein>
    <submittedName>
        <fullName evidence="3">Uncharacterized protein</fullName>
    </submittedName>
</protein>
<reference evidence="3 4" key="1">
    <citation type="journal article" date="2018" name="J. Microbiol.">
        <title>Baekduia soli gen. nov., sp. nov., a novel bacterium isolated from the soil of Baekdu Mountain and proposal of a novel family name, Baekduiaceae fam. nov.</title>
        <authorList>
            <person name="An D.S."/>
            <person name="Siddiqi M.Z."/>
            <person name="Kim K.H."/>
            <person name="Yu H.S."/>
            <person name="Im W.T."/>
        </authorList>
    </citation>
    <scope>NUCLEOTIDE SEQUENCE [LARGE SCALE GENOMIC DNA]</scope>
    <source>
        <strain evidence="3 4">BR7-21</strain>
    </source>
</reference>
<feature type="transmembrane region" description="Helical" evidence="2">
    <location>
        <begin position="6"/>
        <end position="24"/>
    </location>
</feature>
<feature type="compositionally biased region" description="Basic and acidic residues" evidence="1">
    <location>
        <begin position="43"/>
        <end position="85"/>
    </location>
</feature>
<keyword evidence="4" id="KW-1185">Reference proteome</keyword>
<evidence type="ECO:0000256" key="2">
    <source>
        <dbReference type="SAM" id="Phobius"/>
    </source>
</evidence>
<keyword evidence="2" id="KW-0812">Transmembrane</keyword>
<gene>
    <name evidence="3" type="ORF">FSW04_24770</name>
</gene>
<dbReference type="EMBL" id="CP042430">
    <property type="protein sequence ID" value="QEC50473.1"/>
    <property type="molecule type" value="Genomic_DNA"/>
</dbReference>
<feature type="region of interest" description="Disordered" evidence="1">
    <location>
        <begin position="104"/>
        <end position="132"/>
    </location>
</feature>
<dbReference type="KEGG" id="bsol:FSW04_24770"/>
<evidence type="ECO:0000313" key="4">
    <source>
        <dbReference type="Proteomes" id="UP000321805"/>
    </source>
</evidence>
<proteinExistence type="predicted"/>
<keyword evidence="2" id="KW-0472">Membrane</keyword>
<dbReference type="RefSeq" id="WP_146923139.1">
    <property type="nucleotide sequence ID" value="NZ_CP042430.1"/>
</dbReference>
<name>A0A5B8UBB1_9ACTN</name>
<feature type="region of interest" description="Disordered" evidence="1">
    <location>
        <begin position="43"/>
        <end position="88"/>
    </location>
</feature>
<feature type="compositionally biased region" description="Basic and acidic residues" evidence="1">
    <location>
        <begin position="104"/>
        <end position="115"/>
    </location>
</feature>
<feature type="compositionally biased region" description="Basic and acidic residues" evidence="1">
    <location>
        <begin position="123"/>
        <end position="132"/>
    </location>
</feature>
<accession>A0A5B8UBB1</accession>
<dbReference type="Proteomes" id="UP000321805">
    <property type="component" value="Chromosome"/>
</dbReference>
<dbReference type="AlphaFoldDB" id="A0A5B8UBB1"/>
<keyword evidence="2" id="KW-1133">Transmembrane helix</keyword>
<evidence type="ECO:0000256" key="1">
    <source>
        <dbReference type="SAM" id="MobiDB-lite"/>
    </source>
</evidence>